<dbReference type="Pfam" id="PF07244">
    <property type="entry name" value="POTRA"/>
    <property type="match status" value="1"/>
</dbReference>
<evidence type="ECO:0000259" key="1">
    <source>
        <dbReference type="Pfam" id="PF07244"/>
    </source>
</evidence>
<organism evidence="2 3">
    <name type="scientific">Phocaeicola coprocola</name>
    <dbReference type="NCBI Taxonomy" id="310298"/>
    <lineage>
        <taxon>Bacteria</taxon>
        <taxon>Pseudomonadati</taxon>
        <taxon>Bacteroidota</taxon>
        <taxon>Bacteroidia</taxon>
        <taxon>Bacteroidales</taxon>
        <taxon>Bacteroidaceae</taxon>
        <taxon>Phocaeicola</taxon>
    </lineage>
</organism>
<dbReference type="Proteomes" id="UP000718012">
    <property type="component" value="Unassembled WGS sequence"/>
</dbReference>
<evidence type="ECO:0000313" key="3">
    <source>
        <dbReference type="Proteomes" id="UP000718012"/>
    </source>
</evidence>
<proteinExistence type="predicted"/>
<sequence length="427" mass="49116">MKKTTLLHIYICFTLIVLLLPGCSVNKFIPEGGYLLDDVKIESDNKEIKSSQMNQYVRQSPNAKWFSLFRFPLYIYSASGMDSTKWINRFWRKLGDAPVIYSKDAAQETQQEIEKAVRNMGYMGAVVDLKEEAKGKRMKVSYDIHSGSPYIINNIAYDIADSKIRSYLEADSAQTLLHEGMRFDVNVLDEERQRITQYLQNRGYYRFNKDFITFQADTMLNTHKVDLTMELASFQIRKEDMPEEHRQYRIRNVNYILDADFAVPSAQALQSFDSVRSGDVSLFYKDKLFLRPKVISDYNFLIPGNLYRSRSVQNTYSALSRLSILKYSNIRFNEVIENDSAYLDAYITLSRNKNKSLSFEIEGTNSAGDLGAAASASYTHRNLFKGSETFTIKLRGAYEAVSGLEGYTSSNYMEYGVESSLNFPEFM</sequence>
<name>A0A921FB79_9BACT</name>
<feature type="domain" description="POTRA" evidence="1">
    <location>
        <begin position="36"/>
        <end position="147"/>
    </location>
</feature>
<dbReference type="AlphaFoldDB" id="A0A921FB79"/>
<protein>
    <recommendedName>
        <fullName evidence="1">POTRA domain-containing protein</fullName>
    </recommendedName>
</protein>
<dbReference type="GO" id="GO:0019867">
    <property type="term" value="C:outer membrane"/>
    <property type="evidence" value="ECO:0007669"/>
    <property type="project" value="InterPro"/>
</dbReference>
<evidence type="ECO:0000313" key="2">
    <source>
        <dbReference type="EMBL" id="HJF06873.1"/>
    </source>
</evidence>
<gene>
    <name evidence="2" type="ORF">K8U81_01595</name>
</gene>
<reference evidence="2" key="2">
    <citation type="submission" date="2021-09" db="EMBL/GenBank/DDBJ databases">
        <authorList>
            <person name="Gilroy R."/>
        </authorList>
    </citation>
    <scope>NUCLEOTIDE SEQUENCE</scope>
    <source>
        <strain evidence="2">CHK165-8395</strain>
    </source>
</reference>
<comment type="caution">
    <text evidence="2">The sequence shown here is derived from an EMBL/GenBank/DDBJ whole genome shotgun (WGS) entry which is preliminary data.</text>
</comment>
<dbReference type="EMBL" id="DYXD01000036">
    <property type="protein sequence ID" value="HJF06873.1"/>
    <property type="molecule type" value="Genomic_DNA"/>
</dbReference>
<feature type="non-terminal residue" evidence="2">
    <location>
        <position position="427"/>
    </location>
</feature>
<dbReference type="InterPro" id="IPR010827">
    <property type="entry name" value="BamA/TamA_POTRA"/>
</dbReference>
<reference evidence="2" key="1">
    <citation type="journal article" date="2021" name="PeerJ">
        <title>Extensive microbial diversity within the chicken gut microbiome revealed by metagenomics and culture.</title>
        <authorList>
            <person name="Gilroy R."/>
            <person name="Ravi A."/>
            <person name="Getino M."/>
            <person name="Pursley I."/>
            <person name="Horton D.L."/>
            <person name="Alikhan N.F."/>
            <person name="Baker D."/>
            <person name="Gharbi K."/>
            <person name="Hall N."/>
            <person name="Watson M."/>
            <person name="Adriaenssens E.M."/>
            <person name="Foster-Nyarko E."/>
            <person name="Jarju S."/>
            <person name="Secka A."/>
            <person name="Antonio M."/>
            <person name="Oren A."/>
            <person name="Chaudhuri R.R."/>
            <person name="La Ragione R."/>
            <person name="Hildebrand F."/>
            <person name="Pallen M.J."/>
        </authorList>
    </citation>
    <scope>NUCLEOTIDE SEQUENCE</scope>
    <source>
        <strain evidence="2">CHK165-8395</strain>
    </source>
</reference>
<accession>A0A921FB79</accession>